<organism evidence="8 9">
    <name type="scientific">Lysinibacillus capsici</name>
    <dbReference type="NCBI Taxonomy" id="2115968"/>
    <lineage>
        <taxon>Bacteria</taxon>
        <taxon>Bacillati</taxon>
        <taxon>Bacillota</taxon>
        <taxon>Bacilli</taxon>
        <taxon>Bacillales</taxon>
        <taxon>Bacillaceae</taxon>
        <taxon>Lysinibacillus</taxon>
    </lineage>
</organism>
<evidence type="ECO:0000256" key="4">
    <source>
        <dbReference type="ARBA" id="ARBA00023125"/>
    </source>
</evidence>
<dbReference type="SMART" id="SM00448">
    <property type="entry name" value="REC"/>
    <property type="match status" value="1"/>
</dbReference>
<dbReference type="PROSITE" id="PS50110">
    <property type="entry name" value="RESPONSE_REGULATORY"/>
    <property type="match status" value="1"/>
</dbReference>
<gene>
    <name evidence="8" type="ORF">QBO96_10230</name>
</gene>
<protein>
    <submittedName>
        <fullName evidence="8">Response regulator</fullName>
    </submittedName>
</protein>
<keyword evidence="4" id="KW-0238">DNA-binding</keyword>
<keyword evidence="5" id="KW-0804">Transcription</keyword>
<dbReference type="InterPro" id="IPR011006">
    <property type="entry name" value="CheY-like_superfamily"/>
</dbReference>
<dbReference type="InterPro" id="IPR036388">
    <property type="entry name" value="WH-like_DNA-bd_sf"/>
</dbReference>
<evidence type="ECO:0000256" key="2">
    <source>
        <dbReference type="ARBA" id="ARBA00023012"/>
    </source>
</evidence>
<dbReference type="InterPro" id="IPR001789">
    <property type="entry name" value="Sig_transdc_resp-reg_receiver"/>
</dbReference>
<evidence type="ECO:0000256" key="1">
    <source>
        <dbReference type="ARBA" id="ARBA00022553"/>
    </source>
</evidence>
<dbReference type="Pfam" id="PF00072">
    <property type="entry name" value="Response_reg"/>
    <property type="match status" value="1"/>
</dbReference>
<evidence type="ECO:0000259" key="7">
    <source>
        <dbReference type="PROSITE" id="PS50110"/>
    </source>
</evidence>
<evidence type="ECO:0000256" key="3">
    <source>
        <dbReference type="ARBA" id="ARBA00023015"/>
    </source>
</evidence>
<dbReference type="EMBL" id="CP122283">
    <property type="protein sequence ID" value="WGF40592.1"/>
    <property type="molecule type" value="Genomic_DNA"/>
</dbReference>
<keyword evidence="3" id="KW-0805">Transcription regulation</keyword>
<feature type="modified residue" description="4-aspartylphosphate" evidence="6">
    <location>
        <position position="56"/>
    </location>
</feature>
<keyword evidence="1 6" id="KW-0597">Phosphoprotein</keyword>
<feature type="domain" description="Response regulatory" evidence="7">
    <location>
        <begin position="3"/>
        <end position="119"/>
    </location>
</feature>
<evidence type="ECO:0000313" key="8">
    <source>
        <dbReference type="EMBL" id="WGF40592.1"/>
    </source>
</evidence>
<evidence type="ECO:0000313" key="9">
    <source>
        <dbReference type="Proteomes" id="UP001244564"/>
    </source>
</evidence>
<reference evidence="8 9" key="1">
    <citation type="submission" date="2023-04" db="EMBL/GenBank/DDBJ databases">
        <title>Genomic of Lysinibacillus capsici TSBLM.</title>
        <authorList>
            <person name="Hu X.S."/>
            <person name="Yu C.H."/>
        </authorList>
    </citation>
    <scope>NUCLEOTIDE SEQUENCE [LARGE SCALE GENOMIC DNA]</scope>
    <source>
        <strain evidence="8 9">TSBLM</strain>
    </source>
</reference>
<keyword evidence="9" id="KW-1185">Reference proteome</keyword>
<dbReference type="InterPro" id="IPR039420">
    <property type="entry name" value="WalR-like"/>
</dbReference>
<evidence type="ECO:0000256" key="6">
    <source>
        <dbReference type="PROSITE-ProRule" id="PRU00169"/>
    </source>
</evidence>
<dbReference type="RefSeq" id="WP_115672964.1">
    <property type="nucleotide sequence ID" value="NZ_CP122283.1"/>
</dbReference>
<keyword evidence="2" id="KW-0902">Two-component regulatory system</keyword>
<dbReference type="Gene3D" id="3.40.50.2300">
    <property type="match status" value="1"/>
</dbReference>
<dbReference type="SUPFAM" id="SSF52172">
    <property type="entry name" value="CheY-like"/>
    <property type="match status" value="1"/>
</dbReference>
<dbReference type="Gene3D" id="1.10.10.10">
    <property type="entry name" value="Winged helix-like DNA-binding domain superfamily/Winged helix DNA-binding domain"/>
    <property type="match status" value="1"/>
</dbReference>
<proteinExistence type="predicted"/>
<dbReference type="PANTHER" id="PTHR48111:SF17">
    <property type="entry name" value="TRANSCRIPTIONAL REGULATORY PROTEIN YPDB"/>
    <property type="match status" value="1"/>
</dbReference>
<name>A0ABY8KNN0_9BACI</name>
<sequence>MWKIIMVEDEQPILDLHKLLLEKEGLFQVIATFTSPLEAITQILSIKGEYDALILDIEMPKMNGLELAAILVEEGIDVPIIFSTAYAKYAVDAFRVQALDYVLKPMTPSIVLQVNERLTKYYGRQTQRNTTKLEVSLKGEVGTRIHDKAIKWRTKVTEELFYYLLVHEGIVVSKYRILDDIWPNIDEKKALANLYNTIYRLRQLFIELGLPIQIERVNEGYELKTNDAIVITSTLESDAFLLESKGYLWAYHLN</sequence>
<evidence type="ECO:0000256" key="5">
    <source>
        <dbReference type="ARBA" id="ARBA00023163"/>
    </source>
</evidence>
<accession>A0ABY8KNN0</accession>
<dbReference type="PANTHER" id="PTHR48111">
    <property type="entry name" value="REGULATOR OF RPOS"/>
    <property type="match status" value="1"/>
</dbReference>
<dbReference type="Proteomes" id="UP001244564">
    <property type="component" value="Chromosome"/>
</dbReference>